<keyword evidence="5" id="KW-0444">Lipid biosynthesis</keyword>
<keyword evidence="6" id="KW-0808">Transferase</keyword>
<dbReference type="PANTHER" id="PTHR13906:SF14">
    <property type="entry name" value="LYSOPHOSPHOLIPID ACYLTRANSFERASE 5"/>
    <property type="match status" value="1"/>
</dbReference>
<dbReference type="GO" id="GO:0005783">
    <property type="term" value="C:endoplasmic reticulum"/>
    <property type="evidence" value="ECO:0007669"/>
    <property type="project" value="UniProtKB-SubCell"/>
</dbReference>
<gene>
    <name evidence="20" type="ORF">HPBE_LOCUS8821</name>
</gene>
<evidence type="ECO:0000256" key="19">
    <source>
        <dbReference type="SAM" id="Phobius"/>
    </source>
</evidence>
<dbReference type="GO" id="GO:0030258">
    <property type="term" value="P:lipid modification"/>
    <property type="evidence" value="ECO:0007669"/>
    <property type="project" value="TreeGrafter"/>
</dbReference>
<dbReference type="GO" id="GO:0006656">
    <property type="term" value="P:phosphatidylcholine biosynthetic process"/>
    <property type="evidence" value="ECO:0007669"/>
    <property type="project" value="TreeGrafter"/>
</dbReference>
<protein>
    <recommendedName>
        <fullName evidence="18">Lysophospholipid acyltransferase 5</fullName>
        <ecNumber evidence="16">2.3.1.23</ecNumber>
        <ecNumber evidence="17">2.3.1.n6</ecNumber>
    </recommendedName>
</protein>
<evidence type="ECO:0000256" key="15">
    <source>
        <dbReference type="ARBA" id="ARBA00025707"/>
    </source>
</evidence>
<evidence type="ECO:0000256" key="17">
    <source>
        <dbReference type="ARBA" id="ARBA00038923"/>
    </source>
</evidence>
<evidence type="ECO:0000256" key="14">
    <source>
        <dbReference type="ARBA" id="ARBA00023315"/>
    </source>
</evidence>
<evidence type="ECO:0000256" key="1">
    <source>
        <dbReference type="ARBA" id="ARBA00004141"/>
    </source>
</evidence>
<dbReference type="PANTHER" id="PTHR13906">
    <property type="entry name" value="PORCUPINE"/>
    <property type="match status" value="1"/>
</dbReference>
<keyword evidence="13" id="KW-1208">Phospholipid metabolism</keyword>
<feature type="transmembrane region" description="Helical" evidence="19">
    <location>
        <begin position="83"/>
        <end position="104"/>
    </location>
</feature>
<evidence type="ECO:0000256" key="12">
    <source>
        <dbReference type="ARBA" id="ARBA00023209"/>
    </source>
</evidence>
<dbReference type="EC" id="2.3.1.23" evidence="16"/>
<dbReference type="GO" id="GO:0047184">
    <property type="term" value="F:1-acylglycerophosphocholine O-acyltransferase activity"/>
    <property type="evidence" value="ECO:0007669"/>
    <property type="project" value="UniProtKB-EC"/>
</dbReference>
<evidence type="ECO:0000256" key="2">
    <source>
        <dbReference type="ARBA" id="ARBA00004240"/>
    </source>
</evidence>
<evidence type="ECO:0000256" key="10">
    <source>
        <dbReference type="ARBA" id="ARBA00023098"/>
    </source>
</evidence>
<organism evidence="20">
    <name type="scientific">Heligmosomoides polygyrus</name>
    <name type="common">Parasitic roundworm</name>
    <dbReference type="NCBI Taxonomy" id="6339"/>
    <lineage>
        <taxon>Eukaryota</taxon>
        <taxon>Metazoa</taxon>
        <taxon>Ecdysozoa</taxon>
        <taxon>Nematoda</taxon>
        <taxon>Chromadorea</taxon>
        <taxon>Rhabditida</taxon>
        <taxon>Rhabditina</taxon>
        <taxon>Rhabditomorpha</taxon>
        <taxon>Strongyloidea</taxon>
        <taxon>Heligmosomidae</taxon>
        <taxon>Heligmosomoides</taxon>
    </lineage>
</organism>
<feature type="transmembrane region" description="Helical" evidence="19">
    <location>
        <begin position="252"/>
        <end position="275"/>
    </location>
</feature>
<dbReference type="Pfam" id="PF03062">
    <property type="entry name" value="MBOAT"/>
    <property type="match status" value="1"/>
</dbReference>
<evidence type="ECO:0000256" key="18">
    <source>
        <dbReference type="ARBA" id="ARBA00039721"/>
    </source>
</evidence>
<dbReference type="InterPro" id="IPR004299">
    <property type="entry name" value="MBOAT_fam"/>
</dbReference>
<keyword evidence="12" id="KW-0594">Phospholipid biosynthesis</keyword>
<dbReference type="EMBL" id="UZAH01026262">
    <property type="protein sequence ID" value="VDO77964.1"/>
    <property type="molecule type" value="Genomic_DNA"/>
</dbReference>
<evidence type="ECO:0000313" key="20">
    <source>
        <dbReference type="EMBL" id="VDO77964.1"/>
    </source>
</evidence>
<evidence type="ECO:0000256" key="9">
    <source>
        <dbReference type="ARBA" id="ARBA00022989"/>
    </source>
</evidence>
<dbReference type="InterPro" id="IPR049941">
    <property type="entry name" value="LPLAT_7/PORCN-like"/>
</dbReference>
<keyword evidence="8" id="KW-0256">Endoplasmic reticulum</keyword>
<dbReference type="EC" id="2.3.1.n6" evidence="17"/>
<evidence type="ECO:0000256" key="8">
    <source>
        <dbReference type="ARBA" id="ARBA00022824"/>
    </source>
</evidence>
<dbReference type="GO" id="GO:0016020">
    <property type="term" value="C:membrane"/>
    <property type="evidence" value="ECO:0007669"/>
    <property type="project" value="UniProtKB-SubCell"/>
</dbReference>
<comment type="similarity">
    <text evidence="4">Belongs to the membrane-bound acyltransferase family.</text>
</comment>
<evidence type="ECO:0000256" key="4">
    <source>
        <dbReference type="ARBA" id="ARBA00010323"/>
    </source>
</evidence>
<dbReference type="GO" id="GO:0071617">
    <property type="term" value="F:lysophospholipid acyltransferase activity"/>
    <property type="evidence" value="ECO:0007669"/>
    <property type="project" value="TreeGrafter"/>
</dbReference>
<dbReference type="AlphaFoldDB" id="A0A3P7Z082"/>
<name>A0A3P7Z082_HELPZ</name>
<sequence>MVLRMIGLMMNVYDGVNYEKLKSDQKKVAIKKLPCLLEIASFAFFYTGTFVGPQFTLFRFRSYMRGDLLDEKRQPRESAKKEALNRFVTGCVYAVVNLWGMSFIPNSYFNMEGAAILNGLGFNGRDERGEIRWDGVRDLDPWKCETARAFNRGTNTWPLAHVITLGYLAIWYGYHLGYFHLFGFEFGCVMAQQQLYSLIKQSPAWARFNMEPAVRPLLLLFGRLVVLYSTSFVFLTFGLVKTRNWIGPIKSLYFAGYIFYFFIWPLLHKLLLSVLDIDKKSRARSPTTSEFTTKTISERSRISL</sequence>
<evidence type="ECO:0000256" key="3">
    <source>
        <dbReference type="ARBA" id="ARBA00005074"/>
    </source>
</evidence>
<evidence type="ECO:0000256" key="11">
    <source>
        <dbReference type="ARBA" id="ARBA00023136"/>
    </source>
</evidence>
<feature type="transmembrane region" description="Helical" evidence="19">
    <location>
        <begin position="156"/>
        <end position="174"/>
    </location>
</feature>
<comment type="pathway">
    <text evidence="3">Lipid metabolism; phospholipid metabolism.</text>
</comment>
<evidence type="ECO:0000256" key="16">
    <source>
        <dbReference type="ARBA" id="ARBA00026120"/>
    </source>
</evidence>
<evidence type="ECO:0000256" key="5">
    <source>
        <dbReference type="ARBA" id="ARBA00022516"/>
    </source>
</evidence>
<keyword evidence="11 19" id="KW-0472">Membrane</keyword>
<proteinExistence type="inferred from homology"/>
<keyword evidence="14" id="KW-0012">Acyltransferase</keyword>
<keyword evidence="9 19" id="KW-1133">Transmembrane helix</keyword>
<feature type="transmembrane region" description="Helical" evidence="19">
    <location>
        <begin position="39"/>
        <end position="62"/>
    </location>
</feature>
<feature type="transmembrane region" description="Helical" evidence="19">
    <location>
        <begin position="217"/>
        <end position="240"/>
    </location>
</feature>
<comment type="pathway">
    <text evidence="15">Phospholipid metabolism.</text>
</comment>
<dbReference type="OrthoDB" id="5974730at2759"/>
<accession>A0A3P7Z082</accession>
<keyword evidence="10" id="KW-0443">Lipid metabolism</keyword>
<evidence type="ECO:0000256" key="13">
    <source>
        <dbReference type="ARBA" id="ARBA00023264"/>
    </source>
</evidence>
<keyword evidence="7 19" id="KW-0812">Transmembrane</keyword>
<comment type="subcellular location">
    <subcellularLocation>
        <location evidence="2">Endoplasmic reticulum</location>
    </subcellularLocation>
    <subcellularLocation>
        <location evidence="1">Membrane</location>
        <topology evidence="1">Multi-pass membrane protein</topology>
    </subcellularLocation>
</comment>
<evidence type="ECO:0000256" key="6">
    <source>
        <dbReference type="ARBA" id="ARBA00022679"/>
    </source>
</evidence>
<reference evidence="20" key="1">
    <citation type="submission" date="2018-11" db="EMBL/GenBank/DDBJ databases">
        <authorList>
            <consortium name="Pathogen Informatics"/>
        </authorList>
    </citation>
    <scope>NUCLEOTIDE SEQUENCE [LARGE SCALE GENOMIC DNA]</scope>
</reference>
<evidence type="ECO:0000256" key="7">
    <source>
        <dbReference type="ARBA" id="ARBA00022692"/>
    </source>
</evidence>